<dbReference type="AlphaFoldDB" id="A0A2N1JE64"/>
<dbReference type="Gene3D" id="3.30.519.10">
    <property type="entry name" value="Guanine Nucleotide Dissociation Inhibitor, domain 2"/>
    <property type="match status" value="1"/>
</dbReference>
<dbReference type="GO" id="GO:0007264">
    <property type="term" value="P:small GTPase-mediated signal transduction"/>
    <property type="evidence" value="ECO:0007669"/>
    <property type="project" value="InterPro"/>
</dbReference>
<dbReference type="OrthoDB" id="9446342at2759"/>
<dbReference type="GO" id="GO:0016192">
    <property type="term" value="P:vesicle-mediated transport"/>
    <property type="evidence" value="ECO:0007669"/>
    <property type="project" value="TreeGrafter"/>
</dbReference>
<evidence type="ECO:0000313" key="3">
    <source>
        <dbReference type="EMBL" id="PKI84839.1"/>
    </source>
</evidence>
<dbReference type="Pfam" id="PF00996">
    <property type="entry name" value="GDI"/>
    <property type="match status" value="1"/>
</dbReference>
<evidence type="ECO:0000256" key="1">
    <source>
        <dbReference type="ARBA" id="ARBA00005593"/>
    </source>
</evidence>
<dbReference type="STRING" id="2020962.A0A2N1JE64"/>
<organism evidence="3 4">
    <name type="scientific">Malassezia vespertilionis</name>
    <dbReference type="NCBI Taxonomy" id="2020962"/>
    <lineage>
        <taxon>Eukaryota</taxon>
        <taxon>Fungi</taxon>
        <taxon>Dikarya</taxon>
        <taxon>Basidiomycota</taxon>
        <taxon>Ustilaginomycotina</taxon>
        <taxon>Malasseziomycetes</taxon>
        <taxon>Malasseziales</taxon>
        <taxon>Malasseziaceae</taxon>
        <taxon>Malassezia</taxon>
    </lineage>
</organism>
<gene>
    <name evidence="3" type="primary">MRS6</name>
    <name evidence="3" type="ORF">MVES_001053</name>
</gene>
<protein>
    <submittedName>
        <fullName evidence="3">Mrs6p</fullName>
    </submittedName>
</protein>
<comment type="similarity">
    <text evidence="1">Belongs to the Rab GDI family.</text>
</comment>
<evidence type="ECO:0000313" key="4">
    <source>
        <dbReference type="Proteomes" id="UP000232875"/>
    </source>
</evidence>
<dbReference type="Gene3D" id="1.10.405.10">
    <property type="entry name" value="Guanine Nucleotide Dissociation Inhibitor, domain 1"/>
    <property type="match status" value="1"/>
</dbReference>
<sequence>MAAHFDVLILGTGVPEGVLSAALSRAGKTVLHVDANAYYGESWASLSLAELAAWAHNTPGATLAFPRANTEGRVPEEMKPLDRYYSLSLRPTLLPSHGPMIEAVVRSNVATYATFRLLDHVATFNATSAQLERVPSNKSEIFKHKGVSLADKRRLMRFLQLAAEHDRSSLPPTLSGVLSDTLQLTPALQSALQYGAALSWGADEATETAFGRVHTYLKSLGKYGDGAYLCGQYGGAGELAQGFARSSAVHGGMFILGHAVENLAYNDAQWSLSLAGIPDTFTADQLAAPSAVLGKHVQTIVAHEHLAIFVTDTPLDWERVAHTGLEEEATTPETALLVFPPGSVGANERAVMVLMQGEGTFSCPKGQYVFYITTHTGGPDLHTPQTVLGPSLVQLETLLAVPGRPPILTLYTSRAIPDQDEHTAPAFVDTTARSTSAVPRSSLDLEADAPSQPIPNMTEILDLAVQDAEHAFWQIAGTESLREEARHVAYARQKHHDIAAYQGRGGAEPDKEKAPPRAALEFFSPATEKDEAM</sequence>
<dbReference type="GO" id="GO:0005968">
    <property type="term" value="C:Rab-protein geranylgeranyltransferase complex"/>
    <property type="evidence" value="ECO:0007669"/>
    <property type="project" value="TreeGrafter"/>
</dbReference>
<accession>A0A2N1JE64</accession>
<keyword evidence="4" id="KW-1185">Reference proteome</keyword>
<evidence type="ECO:0000256" key="2">
    <source>
        <dbReference type="SAM" id="MobiDB-lite"/>
    </source>
</evidence>
<dbReference type="SUPFAM" id="SSF54373">
    <property type="entry name" value="FAD-linked reductases, C-terminal domain"/>
    <property type="match status" value="1"/>
</dbReference>
<dbReference type="GO" id="GO:0005829">
    <property type="term" value="C:cytosol"/>
    <property type="evidence" value="ECO:0007669"/>
    <property type="project" value="TreeGrafter"/>
</dbReference>
<dbReference type="PANTHER" id="PTHR11787:SF4">
    <property type="entry name" value="CHM, RAB ESCORT PROTEIN 1"/>
    <property type="match status" value="1"/>
</dbReference>
<dbReference type="Gene3D" id="3.50.50.60">
    <property type="entry name" value="FAD/NAD(P)-binding domain"/>
    <property type="match status" value="1"/>
</dbReference>
<dbReference type="Proteomes" id="UP000232875">
    <property type="component" value="Unassembled WGS sequence"/>
</dbReference>
<dbReference type="SUPFAM" id="SSF51905">
    <property type="entry name" value="FAD/NAD(P)-binding domain"/>
    <property type="match status" value="1"/>
</dbReference>
<proteinExistence type="inferred from homology"/>
<dbReference type="PANTHER" id="PTHR11787">
    <property type="entry name" value="RAB GDP-DISSOCIATION INHIBITOR"/>
    <property type="match status" value="1"/>
</dbReference>
<name>A0A2N1JE64_9BASI</name>
<dbReference type="EMBL" id="KZ454988">
    <property type="protein sequence ID" value="PKI84839.1"/>
    <property type="molecule type" value="Genomic_DNA"/>
</dbReference>
<reference evidence="3 4" key="1">
    <citation type="submission" date="2017-10" db="EMBL/GenBank/DDBJ databases">
        <title>A novel species of cold-tolerant Malassezia isolated from bats.</title>
        <authorList>
            <person name="Lorch J.M."/>
            <person name="Palmer J.M."/>
            <person name="Vanderwolf K.J."/>
            <person name="Schmidt K.Z."/>
            <person name="Verant M.L."/>
            <person name="Weller T.J."/>
            <person name="Blehert D.S."/>
        </authorList>
    </citation>
    <scope>NUCLEOTIDE SEQUENCE [LARGE SCALE GENOMIC DNA]</scope>
    <source>
        <strain evidence="3 4">NWHC:44797-103</strain>
    </source>
</reference>
<dbReference type="InterPro" id="IPR018203">
    <property type="entry name" value="GDP_dissociation_inhibitor"/>
</dbReference>
<feature type="region of interest" description="Disordered" evidence="2">
    <location>
        <begin position="499"/>
        <end position="533"/>
    </location>
</feature>
<dbReference type="GO" id="GO:0005092">
    <property type="term" value="F:GDP-dissociation inhibitor activity"/>
    <property type="evidence" value="ECO:0007669"/>
    <property type="project" value="InterPro"/>
</dbReference>
<dbReference type="PRINTS" id="PR00891">
    <property type="entry name" value="RABGDIREP"/>
</dbReference>
<dbReference type="InterPro" id="IPR036188">
    <property type="entry name" value="FAD/NAD-bd_sf"/>
</dbReference>
<dbReference type="GO" id="GO:0005634">
    <property type="term" value="C:nucleus"/>
    <property type="evidence" value="ECO:0007669"/>
    <property type="project" value="TreeGrafter"/>
</dbReference>